<sequence>MATTYDGVDQVYAFLASVPKEEWFLAFGKRNRLVNELSTPYAIYNWELGAHAVMLLMERLQATQQYDLALKVAHFVFDPTIDGTSLARCWLFPPFIELADPATPIKSIQDILQALEPSTGAEDEMNTNILQWRMNPFNPHSVARGRPQAYMRRMIMKYIEILIASGDVYFRQNTLEAVPFAIQRYVEASHVFGSAPMQVPKYTKPVYKSYGDLDKDFNDFSNADFDMELDFPFYSDPATRGNAGGNGIGGGAGVTGILKSTYFCVPANPKLMELRNLIDDRLFKVRNCQDINGVVRSLALFEPPLDPGMLVRAAASGVDISKLLGNTVGPMPNYRFQLLLQKAFDMCAEVKAMGATLLTIKESKDTEALSNLRARQDTVIQRLMIDLRNIAKKEAESSIDALVETRKAQVAKLEYYLALTGTDDKSVPGENQEWEDIAQSIEKPTTDDLRMKSYEKLEMEKSEAAAVLNQKASAMDIAASVIKLIPDIEEEAEPLGVGVSLGSITSNVSESMLIMANVLRFQGQYFTDEGARASRTGALVKQLQERRFEANAAGRDIKETDKQIATCRIRVDMCERDIQLQQQQAAYAKDMEDWLRRKYSSEQLYVWMEGVVQNLYYQTYLLADDLAQKAQAAFMFEKGDRSVNIIGPSSWDGGRDGLFSGDSLFLSLKRLEAAWMEKSMHDVEVVKDVSLRQLRPWALLVLRETGMAEFDLPEVLFDFDFPGHYCRRIKSVSLTVSCVLGPCTGVNATLTLLEHRYRVKADAKGSSDYPQKTSDERFQTDQVPISSIAVSGGQQDSGVFNLDFSSERYIPFEGAGAVSRWRLELPTAVKQFDYETISDVVLHVSYTALQGGAGFRKAASDSAVAFQKTVADLSDTEGMFAVLDLKSDFPTEWQQLISADPSKPSTMPLAALQDRLPFFTKGKVVKAETISVLVASESAIDMERDIELSASSKIPLGAGTSIGSYQVATAAKQAATVSDWRITLQPKAMGASVSNILVVMRYTM</sequence>
<gene>
    <name evidence="2" type="ORF">MAM_05245</name>
</gene>
<dbReference type="EMBL" id="AZHE01000012">
    <property type="protein sequence ID" value="KHN97136.1"/>
    <property type="molecule type" value="Genomic_DNA"/>
</dbReference>
<dbReference type="Proteomes" id="UP000030816">
    <property type="component" value="Unassembled WGS sequence"/>
</dbReference>
<feature type="domain" description="Tc toxin complex TcA C-terminal TcB-binding" evidence="1">
    <location>
        <begin position="562"/>
        <end position="848"/>
    </location>
</feature>
<reference evidence="2 3" key="1">
    <citation type="journal article" date="2014" name="Proc. Natl. Acad. Sci. U.S.A.">
        <title>Trajectory and genomic determinants of fungal-pathogen speciation and host adaptation.</title>
        <authorList>
            <person name="Hu X."/>
            <person name="Xiao G."/>
            <person name="Zheng P."/>
            <person name="Shang Y."/>
            <person name="Su Y."/>
            <person name="Zhang X."/>
            <person name="Liu X."/>
            <person name="Zhan S."/>
            <person name="St Leger R.J."/>
            <person name="Wang C."/>
        </authorList>
    </citation>
    <scope>NUCLEOTIDE SEQUENCE [LARGE SCALE GENOMIC DNA]</scope>
    <source>
        <strain evidence="2 3">ARSEF 1941</strain>
    </source>
</reference>
<dbReference type="AlphaFoldDB" id="A0A0B2WM54"/>
<dbReference type="OrthoDB" id="4938011at2759"/>
<dbReference type="GeneID" id="63739700"/>
<evidence type="ECO:0000313" key="3">
    <source>
        <dbReference type="Proteomes" id="UP000030816"/>
    </source>
</evidence>
<proteinExistence type="predicted"/>
<evidence type="ECO:0000259" key="1">
    <source>
        <dbReference type="Pfam" id="PF18276"/>
    </source>
</evidence>
<organism evidence="2 3">
    <name type="scientific">Metarhizium album (strain ARSEF 1941)</name>
    <dbReference type="NCBI Taxonomy" id="1081103"/>
    <lineage>
        <taxon>Eukaryota</taxon>
        <taxon>Fungi</taxon>
        <taxon>Dikarya</taxon>
        <taxon>Ascomycota</taxon>
        <taxon>Pezizomycotina</taxon>
        <taxon>Sordariomycetes</taxon>
        <taxon>Hypocreomycetidae</taxon>
        <taxon>Hypocreales</taxon>
        <taxon>Clavicipitaceae</taxon>
        <taxon>Metarhizium</taxon>
    </lineage>
</organism>
<dbReference type="HOGENOM" id="CLU_283404_0_0_1"/>
<evidence type="ECO:0000313" key="2">
    <source>
        <dbReference type="EMBL" id="KHN97136.1"/>
    </source>
</evidence>
<dbReference type="STRING" id="1081103.A0A0B2WM54"/>
<accession>A0A0B2WM54</accession>
<dbReference type="InterPro" id="IPR040840">
    <property type="entry name" value="TcA_TcB_BD"/>
</dbReference>
<keyword evidence="3" id="KW-1185">Reference proteome</keyword>
<comment type="caution">
    <text evidence="2">The sequence shown here is derived from an EMBL/GenBank/DDBJ whole genome shotgun (WGS) entry which is preliminary data.</text>
</comment>
<dbReference type="Pfam" id="PF18276">
    <property type="entry name" value="TcA_TcB_BD"/>
    <property type="match status" value="1"/>
</dbReference>
<dbReference type="RefSeq" id="XP_040678202.1">
    <property type="nucleotide sequence ID" value="XM_040824043.1"/>
</dbReference>
<name>A0A0B2WM54_METAS</name>
<protein>
    <recommendedName>
        <fullName evidence="1">Tc toxin complex TcA C-terminal TcB-binding domain-containing protein</fullName>
    </recommendedName>
</protein>